<dbReference type="InterPro" id="IPR005467">
    <property type="entry name" value="His_kinase_dom"/>
</dbReference>
<evidence type="ECO:0000313" key="7">
    <source>
        <dbReference type="Proteomes" id="UP000271624"/>
    </source>
</evidence>
<dbReference type="Gene3D" id="3.30.565.10">
    <property type="entry name" value="Histidine kinase-like ATPase, C-terminal domain"/>
    <property type="match status" value="1"/>
</dbReference>
<dbReference type="PROSITE" id="PS50109">
    <property type="entry name" value="HIS_KIN"/>
    <property type="match status" value="1"/>
</dbReference>
<dbReference type="EMBL" id="RSCL01000018">
    <property type="protein sequence ID" value="RUT01780.1"/>
    <property type="molecule type" value="Genomic_DNA"/>
</dbReference>
<keyword evidence="2" id="KW-0597">Phosphoprotein</keyword>
<reference evidence="6" key="2">
    <citation type="journal article" date="2019" name="Genome Biol. Evol.">
        <title>Day and night: Metabolic profiles and evolutionary relationships of six axenic non-marine cyanobacteria.</title>
        <authorList>
            <person name="Will S.E."/>
            <person name="Henke P."/>
            <person name="Boedeker C."/>
            <person name="Huang S."/>
            <person name="Brinkmann H."/>
            <person name="Rohde M."/>
            <person name="Jarek M."/>
            <person name="Friedl T."/>
            <person name="Seufert S."/>
            <person name="Schumacher M."/>
            <person name="Overmann J."/>
            <person name="Neumann-Schaal M."/>
            <person name="Petersen J."/>
        </authorList>
    </citation>
    <scope>NUCLEOTIDE SEQUENCE [LARGE SCALE GENOMIC DNA]</scope>
    <source>
        <strain evidence="6">PCC 7102</strain>
    </source>
</reference>
<gene>
    <name evidence="6" type="ORF">DSM106972_064030</name>
</gene>
<dbReference type="InterPro" id="IPR036890">
    <property type="entry name" value="HATPase_C_sf"/>
</dbReference>
<dbReference type="Pfam" id="PF07568">
    <property type="entry name" value="HisKA_2"/>
    <property type="match status" value="1"/>
</dbReference>
<name>A0A3S1AZ59_9CYAN</name>
<feature type="modified residue" description="4-aspartylphosphate" evidence="2">
    <location>
        <position position="58"/>
    </location>
</feature>
<dbReference type="SUPFAM" id="SSF52172">
    <property type="entry name" value="CheY-like"/>
    <property type="match status" value="1"/>
</dbReference>
<dbReference type="InterPro" id="IPR001789">
    <property type="entry name" value="Sig_transdc_resp-reg_receiver"/>
</dbReference>
<dbReference type="Proteomes" id="UP000271624">
    <property type="component" value="Unassembled WGS sequence"/>
</dbReference>
<keyword evidence="1" id="KW-0808">Transferase</keyword>
<dbReference type="Gene3D" id="3.40.50.2300">
    <property type="match status" value="1"/>
</dbReference>
<feature type="domain" description="Response regulatory" evidence="5">
    <location>
        <begin position="6"/>
        <end position="125"/>
    </location>
</feature>
<evidence type="ECO:0000259" key="5">
    <source>
        <dbReference type="PROSITE" id="PS50110"/>
    </source>
</evidence>
<evidence type="ECO:0000259" key="4">
    <source>
        <dbReference type="PROSITE" id="PS50109"/>
    </source>
</evidence>
<keyword evidence="1" id="KW-0418">Kinase</keyword>
<evidence type="ECO:0008006" key="8">
    <source>
        <dbReference type="Google" id="ProtNLM"/>
    </source>
</evidence>
<protein>
    <recommendedName>
        <fullName evidence="8">Histidine kinase</fullName>
    </recommendedName>
</protein>
<dbReference type="SMART" id="SM00448">
    <property type="entry name" value="REC"/>
    <property type="match status" value="1"/>
</dbReference>
<dbReference type="RefSeq" id="WP_233787410.1">
    <property type="nucleotide sequence ID" value="NZ_RSCL01000018.1"/>
</dbReference>
<feature type="coiled-coil region" evidence="3">
    <location>
        <begin position="149"/>
        <end position="190"/>
    </location>
</feature>
<dbReference type="SUPFAM" id="SSF55874">
    <property type="entry name" value="ATPase domain of HSP90 chaperone/DNA topoisomerase II/histidine kinase"/>
    <property type="match status" value="1"/>
</dbReference>
<evidence type="ECO:0000256" key="3">
    <source>
        <dbReference type="SAM" id="Coils"/>
    </source>
</evidence>
<dbReference type="AlphaFoldDB" id="A0A3S1AZ59"/>
<evidence type="ECO:0000313" key="6">
    <source>
        <dbReference type="EMBL" id="RUT01780.1"/>
    </source>
</evidence>
<comment type="caution">
    <text evidence="6">The sequence shown here is derived from an EMBL/GenBank/DDBJ whole genome shotgun (WGS) entry which is preliminary data.</text>
</comment>
<dbReference type="InterPro" id="IPR003594">
    <property type="entry name" value="HATPase_dom"/>
</dbReference>
<proteinExistence type="predicted"/>
<evidence type="ECO:0000256" key="2">
    <source>
        <dbReference type="PROSITE-ProRule" id="PRU00169"/>
    </source>
</evidence>
<dbReference type="PANTHER" id="PTHR43065">
    <property type="entry name" value="SENSOR HISTIDINE KINASE"/>
    <property type="match status" value="1"/>
</dbReference>
<dbReference type="InterPro" id="IPR011006">
    <property type="entry name" value="CheY-like_superfamily"/>
</dbReference>
<dbReference type="GO" id="GO:0016301">
    <property type="term" value="F:kinase activity"/>
    <property type="evidence" value="ECO:0007669"/>
    <property type="project" value="UniProtKB-KW"/>
</dbReference>
<keyword evidence="7" id="KW-1185">Reference proteome</keyword>
<keyword evidence="3" id="KW-0175">Coiled coil</keyword>
<dbReference type="GO" id="GO:0000160">
    <property type="term" value="P:phosphorelay signal transduction system"/>
    <property type="evidence" value="ECO:0007669"/>
    <property type="project" value="InterPro"/>
</dbReference>
<accession>A0A3S1AZ59</accession>
<feature type="domain" description="Histidine kinase" evidence="4">
    <location>
        <begin position="190"/>
        <end position="388"/>
    </location>
</feature>
<sequence length="391" mass="45309">MQTQYTILIVNKSAEERNLYRHYLERNSLYTNNIIELETATQTLIYCQTQTPDLILVDFILPDATVISFLEELKHKSCITYMPVVVLSALGDETIAVQVMKNGAQDYLVKNRLTCEALNRACNTVMERVRLMRQIEQQQHNVQQRTIDLEQANALLRSEITERMRVENELRQSEAKIRRSLEEKETLLKEIHHRVKNNLQIISSLLRMQSRRPLDETTLILFQESQNRVQSMALIHEHLYQASDLSQINFGDYIRSLTDNLFRSYGVSQRFIQLDIETNALKLCLDTAIPCGLIINELVSNSLKYAFSNQQYDKIHGKIIIYLQQDSKNGFKLTVGDNGIGIDENFDWQSTNSLGLRIVHNLTRQLKGKISLKRDCGAVFHINFPTLEKFK</sequence>
<dbReference type="Pfam" id="PF00072">
    <property type="entry name" value="Response_reg"/>
    <property type="match status" value="1"/>
</dbReference>
<organism evidence="6 7">
    <name type="scientific">Dulcicalothrix desertica PCC 7102</name>
    <dbReference type="NCBI Taxonomy" id="232991"/>
    <lineage>
        <taxon>Bacteria</taxon>
        <taxon>Bacillati</taxon>
        <taxon>Cyanobacteriota</taxon>
        <taxon>Cyanophyceae</taxon>
        <taxon>Nostocales</taxon>
        <taxon>Calotrichaceae</taxon>
        <taxon>Dulcicalothrix</taxon>
    </lineage>
</organism>
<dbReference type="PANTHER" id="PTHR43065:SF23">
    <property type="entry name" value="SENSOR HISTIDINE KINASE PDTAS"/>
    <property type="match status" value="1"/>
</dbReference>
<evidence type="ECO:0000256" key="1">
    <source>
        <dbReference type="ARBA" id="ARBA00022777"/>
    </source>
</evidence>
<dbReference type="PROSITE" id="PS50110">
    <property type="entry name" value="RESPONSE_REGULATORY"/>
    <property type="match status" value="1"/>
</dbReference>
<reference evidence="6" key="1">
    <citation type="submission" date="2018-12" db="EMBL/GenBank/DDBJ databases">
        <authorList>
            <person name="Will S."/>
            <person name="Neumann-Schaal M."/>
            <person name="Henke P."/>
        </authorList>
    </citation>
    <scope>NUCLEOTIDE SEQUENCE</scope>
    <source>
        <strain evidence="6">PCC 7102</strain>
    </source>
</reference>
<dbReference type="Pfam" id="PF02518">
    <property type="entry name" value="HATPase_c"/>
    <property type="match status" value="1"/>
</dbReference>
<dbReference type="InterPro" id="IPR011495">
    <property type="entry name" value="Sig_transdc_His_kin_sub2_dim/P"/>
</dbReference>
<dbReference type="CDD" id="cd00156">
    <property type="entry name" value="REC"/>
    <property type="match status" value="1"/>
</dbReference>
<dbReference type="SMART" id="SM00387">
    <property type="entry name" value="HATPase_c"/>
    <property type="match status" value="1"/>
</dbReference>